<dbReference type="PANTHER" id="PTHR48413:SF1">
    <property type="entry name" value="PROTEIN HEAT-STRESS-ASSOCIATED 32"/>
    <property type="match status" value="1"/>
</dbReference>
<dbReference type="Pfam" id="PF02679">
    <property type="entry name" value="ComA"/>
    <property type="match status" value="1"/>
</dbReference>
<proteinExistence type="inferred from homology"/>
<dbReference type="RefSeq" id="WP_271280103.1">
    <property type="nucleotide sequence ID" value="NZ_BAABFD010000006.1"/>
</dbReference>
<evidence type="ECO:0000313" key="3">
    <source>
        <dbReference type="Proteomes" id="UP001212498"/>
    </source>
</evidence>
<gene>
    <name evidence="2" type="ORF">OUY24_40800</name>
</gene>
<dbReference type="SUPFAM" id="SSF102110">
    <property type="entry name" value="(2r)-phospho-3-sulfolactate synthase ComA"/>
    <property type="match status" value="1"/>
</dbReference>
<dbReference type="EMBL" id="JAPNUD010000245">
    <property type="protein sequence ID" value="MDA0647002.1"/>
    <property type="molecule type" value="Genomic_DNA"/>
</dbReference>
<sequence>MTGHPVRYREASRGQTSQVAGFLTLPERTTKPRRRGISHVLDNGMSVAEAELRLSSAAASIDVWKFGWGTAYIDPALDAKLDLLAAHQVLACTGGTLLEVSWQQGVLDRFMDWAESVGFPCIEVSCGSVAIPRDDKNAMISAAASRFVVLSEIGVKNPDTPPSARQWGADARADLEAGARWVVTEGRESGTVGLYDPAGEVRTEIVDAVVSAVGLENALFEAPLRAQQAWLIRRYGANVNLGNIAPADALAVETLRLGLRSDTMGTFPLEDSP</sequence>
<dbReference type="Gene3D" id="3.20.20.70">
    <property type="entry name" value="Aldolase class I"/>
    <property type="match status" value="1"/>
</dbReference>
<dbReference type="Proteomes" id="UP001212498">
    <property type="component" value="Unassembled WGS sequence"/>
</dbReference>
<dbReference type="PANTHER" id="PTHR48413">
    <property type="match status" value="1"/>
</dbReference>
<reference evidence="2 3" key="1">
    <citation type="submission" date="2022-11" db="EMBL/GenBank/DDBJ databases">
        <title>Nonomuraea corallina sp. nov., a new species of the genus Nonomuraea isolated from sea side sediment in Thai sea.</title>
        <authorList>
            <person name="Ngamcharungchit C."/>
            <person name="Matsumoto A."/>
            <person name="Suriyachadkun C."/>
            <person name="Panbangred W."/>
            <person name="Inahashi Y."/>
            <person name="Intra B."/>
        </authorList>
    </citation>
    <scope>NUCLEOTIDE SEQUENCE [LARGE SCALE GENOMIC DNA]</scope>
    <source>
        <strain evidence="2 3">DSM 43553</strain>
    </source>
</reference>
<comment type="caution">
    <text evidence="2">The sequence shown here is derived from an EMBL/GenBank/DDBJ whole genome shotgun (WGS) entry which is preliminary data.</text>
</comment>
<evidence type="ECO:0000313" key="2">
    <source>
        <dbReference type="EMBL" id="MDA0647002.1"/>
    </source>
</evidence>
<accession>A0ABT4TBV2</accession>
<keyword evidence="3" id="KW-1185">Reference proteome</keyword>
<organism evidence="2 3">
    <name type="scientific">Nonomuraea ferruginea</name>
    <dbReference type="NCBI Taxonomy" id="46174"/>
    <lineage>
        <taxon>Bacteria</taxon>
        <taxon>Bacillati</taxon>
        <taxon>Actinomycetota</taxon>
        <taxon>Actinomycetes</taxon>
        <taxon>Streptosporangiales</taxon>
        <taxon>Streptosporangiaceae</taxon>
        <taxon>Nonomuraea</taxon>
    </lineage>
</organism>
<protein>
    <submittedName>
        <fullName evidence="2">Phosphosulfolactate synthase</fullName>
    </submittedName>
</protein>
<name>A0ABT4TBV2_9ACTN</name>
<comment type="similarity">
    <text evidence="1">Belongs to the phosphosulfolactate synthase family.</text>
</comment>
<dbReference type="InterPro" id="IPR036112">
    <property type="entry name" value="ComA_synth_sf"/>
</dbReference>
<dbReference type="InterPro" id="IPR013785">
    <property type="entry name" value="Aldolase_TIM"/>
</dbReference>
<evidence type="ECO:0000256" key="1">
    <source>
        <dbReference type="ARBA" id="ARBA00010424"/>
    </source>
</evidence>
<dbReference type="InterPro" id="IPR003830">
    <property type="entry name" value="ComA_synth"/>
</dbReference>